<dbReference type="NCBIfam" id="TIGR00756">
    <property type="entry name" value="PPR"/>
    <property type="match status" value="1"/>
</dbReference>
<evidence type="ECO:0000313" key="4">
    <source>
        <dbReference type="EMBL" id="PWA82570.1"/>
    </source>
</evidence>
<dbReference type="InterPro" id="IPR011990">
    <property type="entry name" value="TPR-like_helical_dom_sf"/>
</dbReference>
<proteinExistence type="predicted"/>
<evidence type="ECO:0000259" key="3">
    <source>
        <dbReference type="Pfam" id="PF17177"/>
    </source>
</evidence>
<dbReference type="Proteomes" id="UP000245207">
    <property type="component" value="Unassembled WGS sequence"/>
</dbReference>
<dbReference type="AlphaFoldDB" id="A0A2U1PA20"/>
<keyword evidence="5" id="KW-1185">Reference proteome</keyword>
<dbReference type="OrthoDB" id="767661at2759"/>
<dbReference type="InterPro" id="IPR033443">
    <property type="entry name" value="PROP1-like_PPR_dom"/>
</dbReference>
<feature type="domain" description="PROP1-like PPR" evidence="3">
    <location>
        <begin position="531"/>
        <end position="671"/>
    </location>
</feature>
<dbReference type="InterPro" id="IPR002885">
    <property type="entry name" value="PPR_rpt"/>
</dbReference>
<evidence type="ECO:0000313" key="5">
    <source>
        <dbReference type="Proteomes" id="UP000245207"/>
    </source>
</evidence>
<protein>
    <submittedName>
        <fullName evidence="4">Tetratricopeptide repeat (TPR)-like superfamily protein</fullName>
    </submittedName>
</protein>
<dbReference type="PANTHER" id="PTHR47262:SF1">
    <property type="entry name" value="OS02G0132600 PROTEIN"/>
    <property type="match status" value="1"/>
</dbReference>
<dbReference type="EMBL" id="PKPP01001458">
    <property type="protein sequence ID" value="PWA82570.1"/>
    <property type="molecule type" value="Genomic_DNA"/>
</dbReference>
<dbReference type="PANTHER" id="PTHR47262">
    <property type="entry name" value="OS02G0132600 PROTEIN"/>
    <property type="match status" value="1"/>
</dbReference>
<reference evidence="4 5" key="1">
    <citation type="journal article" date="2018" name="Mol. Plant">
        <title>The genome of Artemisia annua provides insight into the evolution of Asteraceae family and artemisinin biosynthesis.</title>
        <authorList>
            <person name="Shen Q."/>
            <person name="Zhang L."/>
            <person name="Liao Z."/>
            <person name="Wang S."/>
            <person name="Yan T."/>
            <person name="Shi P."/>
            <person name="Liu M."/>
            <person name="Fu X."/>
            <person name="Pan Q."/>
            <person name="Wang Y."/>
            <person name="Lv Z."/>
            <person name="Lu X."/>
            <person name="Zhang F."/>
            <person name="Jiang W."/>
            <person name="Ma Y."/>
            <person name="Chen M."/>
            <person name="Hao X."/>
            <person name="Li L."/>
            <person name="Tang Y."/>
            <person name="Lv G."/>
            <person name="Zhou Y."/>
            <person name="Sun X."/>
            <person name="Brodelius P.E."/>
            <person name="Rose J.K.C."/>
            <person name="Tang K."/>
        </authorList>
    </citation>
    <scope>NUCLEOTIDE SEQUENCE [LARGE SCALE GENOMIC DNA]</scope>
    <source>
        <strain evidence="5">cv. Huhao1</strain>
        <tissue evidence="4">Leaf</tissue>
    </source>
</reference>
<evidence type="ECO:0000256" key="2">
    <source>
        <dbReference type="PROSITE-ProRule" id="PRU00708"/>
    </source>
</evidence>
<sequence length="1009" mass="114091">MSNYTIKGFYQGHKKNTRRKLWVDTYNVTWDDVKLIEVDLKTAIRFKILFWNTKRHKLVLRGEFTVDDVGKKVSKKGTRLKSGAPELFSGEGSQVLYLRLLSLLVQLLSSTSFANSQKVSDIPLSVQFPRVFALELDRESLVVDKLGASSLSASFPKKKSVKLKKRFESKLPSELAVQSVRIDTTRSVDDAKSELRKELSSILNGNGAEDEFVFGEEEGPTWGNVASASDIDEEEEEPVVRLLDIPWAPTISQNSASLHRREVARGRKQLWTFNSSQGGRFGRLVRMCTHKLGANTTIKVFGKLDRETGVKEFNYMIEICIEKARKTDDEDVALEEFHRAYVIFESMRERGFEIGEETYGPFLMFIIDMHMVEEFHFYCDNIKKENPKSLVRLAYYEMLLWIKVRDEDKIRTLIANAAGSDEANFNESYLVALCEGDRQEEASLLLETIDIKKVSSKENMERIFKALGRLSLESHAKQFILELKTDDNEEQHLSSLIYSYATSIPNMQVEDVVVKFKDLQSDLEVASSSVTLEKLIKSCCESLEVHLAIDLVDSMLIDGLTAKITTFNTILSSCLASCEYNLVHHINSMMNDHDIKPNAETFRLMITLCVKMKDFDKAYGMLNDLRERSNLIPTANMYNAIMGGYFRQKMFQKGVMVLKQMDASNVKPDSQTFSYIIGNCNSEDDIIKYRKELNESGVQPTKHIFMALVNAYATCGLFEKAKQVLSDKAIPGASINEIKSVLVSALATNGRMAEALDVYDEIKQVNANLEPKATISLIEHIQSEGELSRLLQLLDQLLDSEFWDDGCARVILYCVRYKLLGPAVDLLKQRMERSDANDIAVESLFDEVFSQIAETEQPDVQFGLDLLEAIKEIGIQLSRRSLDFLLSACVFAKDLERSYIVWEEYQNAGLPYNVLTSVRMYQALLASGAHKAAKNLLESIPDDDPHVCRVLKACRETFGKSANVELKGGQETSGKSTAVELKAFLETACKSTTVESGGKKKKNKRKKRK</sequence>
<organism evidence="4 5">
    <name type="scientific">Artemisia annua</name>
    <name type="common">Sweet wormwood</name>
    <dbReference type="NCBI Taxonomy" id="35608"/>
    <lineage>
        <taxon>Eukaryota</taxon>
        <taxon>Viridiplantae</taxon>
        <taxon>Streptophyta</taxon>
        <taxon>Embryophyta</taxon>
        <taxon>Tracheophyta</taxon>
        <taxon>Spermatophyta</taxon>
        <taxon>Magnoliopsida</taxon>
        <taxon>eudicotyledons</taxon>
        <taxon>Gunneridae</taxon>
        <taxon>Pentapetalae</taxon>
        <taxon>asterids</taxon>
        <taxon>campanulids</taxon>
        <taxon>Asterales</taxon>
        <taxon>Asteraceae</taxon>
        <taxon>Asteroideae</taxon>
        <taxon>Anthemideae</taxon>
        <taxon>Artemisiinae</taxon>
        <taxon>Artemisia</taxon>
    </lineage>
</organism>
<name>A0A2U1PA20_ARTAN</name>
<dbReference type="PROSITE" id="PS51375">
    <property type="entry name" value="PPR"/>
    <property type="match status" value="1"/>
</dbReference>
<dbReference type="Pfam" id="PF17177">
    <property type="entry name" value="PPR_long"/>
    <property type="match status" value="1"/>
</dbReference>
<gene>
    <name evidence="4" type="ORF">CTI12_AA176890</name>
</gene>
<keyword evidence="1" id="KW-0677">Repeat</keyword>
<dbReference type="Gene3D" id="1.25.40.10">
    <property type="entry name" value="Tetratricopeptide repeat domain"/>
    <property type="match status" value="4"/>
</dbReference>
<feature type="repeat" description="PPR" evidence="2">
    <location>
        <begin position="634"/>
        <end position="668"/>
    </location>
</feature>
<dbReference type="Pfam" id="PF01535">
    <property type="entry name" value="PPR"/>
    <property type="match status" value="1"/>
</dbReference>
<accession>A0A2U1PA20</accession>
<evidence type="ECO:0000256" key="1">
    <source>
        <dbReference type="ARBA" id="ARBA00022737"/>
    </source>
</evidence>
<comment type="caution">
    <text evidence="4">The sequence shown here is derived from an EMBL/GenBank/DDBJ whole genome shotgun (WGS) entry which is preliminary data.</text>
</comment>